<sequence>MHKKLKEKKTQNENGDKPPEDANGTFWTVCPYCYYLYEYEGLYEECCLRCQNCRRAFQAVAVAAPPAGMVVEGKEQYYCGIGYFPLKYNLECFLGDKKGKSGLTGGHDSFLDEKKEKNEGFRSSYENLVVISDDSDDDLSNKEQGEDTNGENGGLGLERYVVKSGVHGNVRVVEEAKSVMEGNEGTEVKNDGEKVMRKVNSVARNTKKLMGRGKKNMNLESGGNLMMPGAEETCQESENGNVSFKESFDSECDLELFLEEDDVYVGFKDAV</sequence>
<evidence type="ECO:0000313" key="3">
    <source>
        <dbReference type="Proteomes" id="UP000027138"/>
    </source>
</evidence>
<keyword evidence="3" id="KW-1185">Reference proteome</keyword>
<dbReference type="PANTHER" id="PTHR45496">
    <property type="entry name" value="CHAPERONE DNAJ-DOMAIN SUPERFAMILY PROTEIN"/>
    <property type="match status" value="1"/>
</dbReference>
<dbReference type="STRING" id="180498.A0A067K0N2"/>
<proteinExistence type="predicted"/>
<evidence type="ECO:0000256" key="1">
    <source>
        <dbReference type="SAM" id="MobiDB-lite"/>
    </source>
</evidence>
<accession>A0A067K0N2</accession>
<name>A0A067K0N2_JATCU</name>
<dbReference type="PANTHER" id="PTHR45496:SF12">
    <property type="entry name" value="J DOMAIN-CONTAINING PROTEIN"/>
    <property type="match status" value="1"/>
</dbReference>
<dbReference type="InterPro" id="IPR053052">
    <property type="entry name" value="Imprinting_Balance_Reg"/>
</dbReference>
<dbReference type="OrthoDB" id="851953at2759"/>
<gene>
    <name evidence="2" type="ORF">JCGZ_18691</name>
</gene>
<feature type="region of interest" description="Disordered" evidence="1">
    <location>
        <begin position="133"/>
        <end position="154"/>
    </location>
</feature>
<dbReference type="EMBL" id="KK914734">
    <property type="protein sequence ID" value="KDP29756.1"/>
    <property type="molecule type" value="Genomic_DNA"/>
</dbReference>
<dbReference type="AlphaFoldDB" id="A0A067K0N2"/>
<protein>
    <submittedName>
        <fullName evidence="2">Uncharacterized protein</fullName>
    </submittedName>
</protein>
<evidence type="ECO:0000313" key="2">
    <source>
        <dbReference type="EMBL" id="KDP29756.1"/>
    </source>
</evidence>
<reference evidence="2 3" key="1">
    <citation type="journal article" date="2014" name="PLoS ONE">
        <title>Global Analysis of Gene Expression Profiles in Physic Nut (Jatropha curcas L.) Seedlings Exposed to Salt Stress.</title>
        <authorList>
            <person name="Zhang L."/>
            <person name="Zhang C."/>
            <person name="Wu P."/>
            <person name="Chen Y."/>
            <person name="Li M."/>
            <person name="Jiang H."/>
            <person name="Wu G."/>
        </authorList>
    </citation>
    <scope>NUCLEOTIDE SEQUENCE [LARGE SCALE GENOMIC DNA]</scope>
    <source>
        <strain evidence="3">cv. GZQX0401</strain>
        <tissue evidence="2">Young leaves</tissue>
    </source>
</reference>
<organism evidence="2 3">
    <name type="scientific">Jatropha curcas</name>
    <name type="common">Barbados nut</name>
    <dbReference type="NCBI Taxonomy" id="180498"/>
    <lineage>
        <taxon>Eukaryota</taxon>
        <taxon>Viridiplantae</taxon>
        <taxon>Streptophyta</taxon>
        <taxon>Embryophyta</taxon>
        <taxon>Tracheophyta</taxon>
        <taxon>Spermatophyta</taxon>
        <taxon>Magnoliopsida</taxon>
        <taxon>eudicotyledons</taxon>
        <taxon>Gunneridae</taxon>
        <taxon>Pentapetalae</taxon>
        <taxon>rosids</taxon>
        <taxon>fabids</taxon>
        <taxon>Malpighiales</taxon>
        <taxon>Euphorbiaceae</taxon>
        <taxon>Crotonoideae</taxon>
        <taxon>Jatropheae</taxon>
        <taxon>Jatropha</taxon>
    </lineage>
</organism>
<dbReference type="Proteomes" id="UP000027138">
    <property type="component" value="Unassembled WGS sequence"/>
</dbReference>